<dbReference type="GeneID" id="92515056"/>
<evidence type="ECO:0000313" key="3">
    <source>
        <dbReference type="EMBL" id="KAG5477769.1"/>
    </source>
</evidence>
<dbReference type="Proteomes" id="UP000673552">
    <property type="component" value="Unassembled WGS sequence"/>
</dbReference>
<dbReference type="KEGG" id="lmat:92515056"/>
<gene>
    <name evidence="3" type="ORF">LSCM1_05067</name>
</gene>
<feature type="coiled-coil region" evidence="1">
    <location>
        <begin position="234"/>
        <end position="294"/>
    </location>
</feature>
<evidence type="ECO:0000256" key="2">
    <source>
        <dbReference type="SAM" id="MobiDB-lite"/>
    </source>
</evidence>
<accession>A0A836KJ53</accession>
<evidence type="ECO:0000313" key="4">
    <source>
        <dbReference type="Proteomes" id="UP000673552"/>
    </source>
</evidence>
<proteinExistence type="predicted"/>
<reference evidence="4" key="1">
    <citation type="journal article" date="2021" name="Microbiol. Resour. Announc.">
        <title>LGAAP: Leishmaniinae Genome Assembly and Annotation Pipeline.</title>
        <authorList>
            <person name="Almutairi H."/>
            <person name="Urbaniak M.D."/>
            <person name="Bates M.D."/>
            <person name="Jariyapan N."/>
            <person name="Kwakye-Nuako G."/>
            <person name="Thomaz-Soccol V."/>
            <person name="Al-Salem W.S."/>
            <person name="Dillon R.J."/>
            <person name="Bates P.A."/>
            <person name="Gatherer D."/>
        </authorList>
    </citation>
    <scope>NUCLEOTIDE SEQUENCE [LARGE SCALE GENOMIC DNA]</scope>
</reference>
<dbReference type="EMBL" id="JAFEUZ010000024">
    <property type="protein sequence ID" value="KAG5477769.1"/>
    <property type="molecule type" value="Genomic_DNA"/>
</dbReference>
<feature type="region of interest" description="Disordered" evidence="2">
    <location>
        <begin position="757"/>
        <end position="804"/>
    </location>
</feature>
<protein>
    <submittedName>
        <fullName evidence="3">Uncharacterized protein</fullName>
    </submittedName>
</protein>
<feature type="compositionally biased region" description="Polar residues" evidence="2">
    <location>
        <begin position="412"/>
        <end position="423"/>
    </location>
</feature>
<dbReference type="AlphaFoldDB" id="A0A836KJ53"/>
<organism evidence="3 4">
    <name type="scientific">Leishmania martiniquensis</name>
    <dbReference type="NCBI Taxonomy" id="1580590"/>
    <lineage>
        <taxon>Eukaryota</taxon>
        <taxon>Discoba</taxon>
        <taxon>Euglenozoa</taxon>
        <taxon>Kinetoplastea</taxon>
        <taxon>Metakinetoplastina</taxon>
        <taxon>Trypanosomatida</taxon>
        <taxon>Trypanosomatidae</taxon>
        <taxon>Leishmaniinae</taxon>
        <taxon>Leishmania</taxon>
    </lineage>
</organism>
<feature type="region of interest" description="Disordered" evidence="2">
    <location>
        <begin position="409"/>
        <end position="436"/>
    </location>
</feature>
<dbReference type="OrthoDB" id="265021at2759"/>
<evidence type="ECO:0000256" key="1">
    <source>
        <dbReference type="SAM" id="Coils"/>
    </source>
</evidence>
<keyword evidence="1" id="KW-0175">Coiled coil</keyword>
<keyword evidence="4" id="KW-1185">Reference proteome</keyword>
<reference evidence="4" key="2">
    <citation type="journal article" date="2021" name="Sci. Data">
        <title>Chromosome-scale genome sequencing, assembly and annotation of six genomes from subfamily Leishmaniinae.</title>
        <authorList>
            <person name="Almutairi H."/>
            <person name="Urbaniak M.D."/>
            <person name="Bates M.D."/>
            <person name="Jariyapan N."/>
            <person name="Kwakye-Nuako G."/>
            <person name="Thomaz Soccol V."/>
            <person name="Al-Salem W.S."/>
            <person name="Dillon R.J."/>
            <person name="Bates P.A."/>
            <person name="Gatherer D."/>
        </authorList>
    </citation>
    <scope>NUCLEOTIDE SEQUENCE [LARGE SCALE GENOMIC DNA]</scope>
</reference>
<feature type="compositionally biased region" description="Basic and acidic residues" evidence="2">
    <location>
        <begin position="761"/>
        <end position="774"/>
    </location>
</feature>
<sequence length="857" mass="92981">MAAVGRRLQHTVQEAEQVLMPTTASSATSPPCIPLDCNGKSGLPCSLAQAMEALQRYRSGCMAAMLELDALHQRCPSVSSASTPTDETVDPTILCSPIRSTRQTMTSEGDGAGTSLSSLTDAAQLYHRYELMKARLADTLAAQSAYMQEIELRQQLREREGVMGEYLWSARLLVEQEAAERTHLISLWAYFITSALERRTVPEARASAAAISSAAASHLPEQNVVPLHDLHDEKMRTHALLHEQQRELQQAQERAMAQLLARHDAEKAALEAHLRAALEETAQSQHRLSEVRQELLAAQSVICETKRRAGATYDGLHQQLKDTTKKMWQLQLANDHLDAKARVLERELEELRLSRSLMRGNQGDETAAASAEDGSGLVSCSPVSAVYPSNSCVGDHGDHRRSNIRDARYGQPFQSSDDASTHSVAGGGRRGGNAQSVSDGVWVAYEERSSLWESATPLKQLPLTSSLSSVRPLTAARWTREPQRRDSIPRSPIINLARPHGSSPVAVSATSTATGTGMNAIHMSEDSAVHVFAANTHRRKPTLVAGAVGDGDNGTISGNGQQPFERTMSPARHLSLDCSPVKKPSASAALSHGEPLHLMGEAAAHPAHTVAAELDHQLQSATHNDASRERRHLAEISLTASAQAEVTEPPRNATPPVHGVLEAIPAHSQISSPTECRDQYPPSLAVAHGARHMANGSGTKTETDATVNGGGDDEGLQASLLSLCSSSVSGSRARLEAARRDILRHTERLEQEVQAVTSRYDAARRQRRREKDTLRVNASVHSASNSPSTSEPRDDGGQHAGGSNAETEALHRALEELHIAQQEDDDELERYYADVNQKRLMLERCLFLVDEKLSSLS</sequence>
<feature type="compositionally biased region" description="Polar residues" evidence="2">
    <location>
        <begin position="779"/>
        <end position="790"/>
    </location>
</feature>
<dbReference type="RefSeq" id="XP_067178407.1">
    <property type="nucleotide sequence ID" value="XM_067322544.1"/>
</dbReference>
<name>A0A836KJ53_9TRYP</name>
<comment type="caution">
    <text evidence="3">The sequence shown here is derived from an EMBL/GenBank/DDBJ whole genome shotgun (WGS) entry which is preliminary data.</text>
</comment>